<gene>
    <name evidence="1" type="ORF">POVCU1_033010</name>
</gene>
<organism evidence="1 2">
    <name type="scientific">Plasmodium ovale curtisi</name>
    <dbReference type="NCBI Taxonomy" id="864141"/>
    <lineage>
        <taxon>Eukaryota</taxon>
        <taxon>Sar</taxon>
        <taxon>Alveolata</taxon>
        <taxon>Apicomplexa</taxon>
        <taxon>Aconoidasida</taxon>
        <taxon>Haemosporida</taxon>
        <taxon>Plasmodiidae</taxon>
        <taxon>Plasmodium</taxon>
        <taxon>Plasmodium (Plasmodium)</taxon>
    </lineage>
</organism>
<proteinExistence type="predicted"/>
<protein>
    <submittedName>
        <fullName evidence="1">Uncharacterized protein</fullName>
    </submittedName>
</protein>
<dbReference type="EMBL" id="FLQV01000606">
    <property type="protein sequence ID" value="SBS96565.1"/>
    <property type="molecule type" value="Genomic_DNA"/>
</dbReference>
<evidence type="ECO:0000313" key="2">
    <source>
        <dbReference type="Proteomes" id="UP000078546"/>
    </source>
</evidence>
<sequence length="71" mass="7830">MKNARADAWVKEEILSPTQHSSPLNWTSICLRINTSSPHLKNTAIALTAQFVSWERLLPPLPNVTGVLAPP</sequence>
<evidence type="ECO:0000313" key="1">
    <source>
        <dbReference type="EMBL" id="SBS96565.1"/>
    </source>
</evidence>
<name>A0A1A8WUC4_PLAOA</name>
<reference evidence="2" key="1">
    <citation type="submission" date="2016-05" db="EMBL/GenBank/DDBJ databases">
        <authorList>
            <person name="Naeem Raeece"/>
        </authorList>
    </citation>
    <scope>NUCLEOTIDE SEQUENCE [LARGE SCALE GENOMIC DNA]</scope>
</reference>
<dbReference type="Proteomes" id="UP000078546">
    <property type="component" value="Unassembled WGS sequence"/>
</dbReference>
<dbReference type="AlphaFoldDB" id="A0A1A8WUC4"/>
<accession>A0A1A8WUC4</accession>